<accession>A0A2S1GMH7</accession>
<dbReference type="EMBL" id="MH059636">
    <property type="protein sequence ID" value="AWD90580.1"/>
    <property type="molecule type" value="Genomic_DNA"/>
</dbReference>
<proteinExistence type="predicted"/>
<dbReference type="Proteomes" id="UP000246316">
    <property type="component" value="Segment"/>
</dbReference>
<dbReference type="KEGG" id="vg:65112722"/>
<dbReference type="GeneID" id="65112722"/>
<keyword evidence="2" id="KW-1185">Reference proteome</keyword>
<dbReference type="RefSeq" id="YP_010095088.1">
    <property type="nucleotide sequence ID" value="NC_055743.1"/>
</dbReference>
<evidence type="ECO:0000313" key="1">
    <source>
        <dbReference type="EMBL" id="AWD90580.1"/>
    </source>
</evidence>
<reference evidence="1" key="1">
    <citation type="submission" date="2018-03" db="EMBL/GenBank/DDBJ databases">
        <title>Phage therapy in agriculture - a green tech approach to combat plant pathogenic bacteria.</title>
        <authorList>
            <person name="Carstens A.B."/>
            <person name="Djurhuus A.M."/>
            <person name="Hansen L.H."/>
        </authorList>
    </citation>
    <scope>NUCLEOTIDE SEQUENCE [LARGE SCALE GENOMIC DNA]</scope>
</reference>
<evidence type="ECO:0000313" key="2">
    <source>
        <dbReference type="Proteomes" id="UP000246316"/>
    </source>
</evidence>
<name>A0A2S1GMH7_9CAUD</name>
<sequence>MYYLFTFSQYYPQGGMNDCKGDFESIEAAREAAVETMDETYQIVSFNNGYCIEDYGSVESLK</sequence>
<organism evidence="1 2">
    <name type="scientific">Erwinia phage Cronus</name>
    <dbReference type="NCBI Taxonomy" id="2163633"/>
    <lineage>
        <taxon>Viruses</taxon>
        <taxon>Duplodnaviria</taxon>
        <taxon>Heunggongvirae</taxon>
        <taxon>Uroviricota</taxon>
        <taxon>Caudoviricetes</taxon>
        <taxon>Pantevenvirales</taxon>
        <taxon>Straboviridae</taxon>
        <taxon>Tevenvirinae</taxon>
        <taxon>Risoevirus</taxon>
        <taxon>Risoevirus cronus</taxon>
        <taxon>Roskildevirus cronus</taxon>
    </lineage>
</organism>
<protein>
    <submittedName>
        <fullName evidence="1">Uncharacterized protein</fullName>
    </submittedName>
</protein>